<protein>
    <recommendedName>
        <fullName evidence="5">Lipoprotein</fullName>
    </recommendedName>
</protein>
<feature type="compositionally biased region" description="Low complexity" evidence="1">
    <location>
        <begin position="33"/>
        <end position="44"/>
    </location>
</feature>
<dbReference type="EMBL" id="CAJVAS010000021">
    <property type="protein sequence ID" value="CAG7641022.1"/>
    <property type="molecule type" value="Genomic_DNA"/>
</dbReference>
<dbReference type="AlphaFoldDB" id="A0A916K4A2"/>
<evidence type="ECO:0000313" key="3">
    <source>
        <dbReference type="EMBL" id="CAG7641022.1"/>
    </source>
</evidence>
<reference evidence="3" key="1">
    <citation type="submission" date="2021-06" db="EMBL/GenBank/DDBJ databases">
        <authorList>
            <person name="Criscuolo A."/>
        </authorList>
    </citation>
    <scope>NUCLEOTIDE SEQUENCE</scope>
    <source>
        <strain evidence="3">CIP111600</strain>
    </source>
</reference>
<proteinExistence type="predicted"/>
<organism evidence="3 4">
    <name type="scientific">Paenibacillus solanacearum</name>
    <dbReference type="NCBI Taxonomy" id="2048548"/>
    <lineage>
        <taxon>Bacteria</taxon>
        <taxon>Bacillati</taxon>
        <taxon>Bacillota</taxon>
        <taxon>Bacilli</taxon>
        <taxon>Bacillales</taxon>
        <taxon>Paenibacillaceae</taxon>
        <taxon>Paenibacillus</taxon>
    </lineage>
</organism>
<accession>A0A916K4A2</accession>
<evidence type="ECO:0000256" key="2">
    <source>
        <dbReference type="SAM" id="SignalP"/>
    </source>
</evidence>
<feature type="signal peptide" evidence="2">
    <location>
        <begin position="1"/>
        <end position="20"/>
    </location>
</feature>
<comment type="caution">
    <text evidence="3">The sequence shown here is derived from an EMBL/GenBank/DDBJ whole genome shotgun (WGS) entry which is preliminary data.</text>
</comment>
<feature type="region of interest" description="Disordered" evidence="1">
    <location>
        <begin position="23"/>
        <end position="60"/>
    </location>
</feature>
<gene>
    <name evidence="3" type="ORF">PAESOLCIP111_04198</name>
</gene>
<dbReference type="Proteomes" id="UP000693672">
    <property type="component" value="Unassembled WGS sequence"/>
</dbReference>
<feature type="chain" id="PRO_5038889004" description="Lipoprotein" evidence="2">
    <location>
        <begin position="21"/>
        <end position="375"/>
    </location>
</feature>
<evidence type="ECO:0008006" key="5">
    <source>
        <dbReference type="Google" id="ProtNLM"/>
    </source>
</evidence>
<evidence type="ECO:0000313" key="4">
    <source>
        <dbReference type="Proteomes" id="UP000693672"/>
    </source>
</evidence>
<name>A0A916K4A2_9BACL</name>
<keyword evidence="2" id="KW-0732">Signal</keyword>
<keyword evidence="4" id="KW-1185">Reference proteome</keyword>
<dbReference type="RefSeq" id="WP_218093921.1">
    <property type="nucleotide sequence ID" value="NZ_CAJVAS010000021.1"/>
</dbReference>
<dbReference type="PROSITE" id="PS51257">
    <property type="entry name" value="PROKAR_LIPOPROTEIN"/>
    <property type="match status" value="1"/>
</dbReference>
<evidence type="ECO:0000256" key="1">
    <source>
        <dbReference type="SAM" id="MobiDB-lite"/>
    </source>
</evidence>
<sequence length="375" mass="41211">MKRTAILLSLICSVSVAVSACQKPPAATPPAASPSTQAGSSSQADSKDKPAASGNGITQEEAGIKLRVDMPEIKPFLEKAKQGPIVPALKQNAVPQGLAYLDDKKWILVSSYREDGKTSVISVIDAASGKMVKALELYKNETTPYTGHAGGISASKKHVWISSDKQVYYVDIDDIVKAESGGKVAFKGSVKSDTRASFNGYADGVLWIGEFAHGSDYPTDKSHYMNNREDKEYKAWIEGYKLNPETDLPVIAADQTQPAPDYILSIPDRVQGMYMMKDHIWLSQSYGRNNASTLFRFKQSLTEAPHTKVTVGKKEVPVWFLDKNNQKNSMELPPMSEGLYELNGEMHILFESGATKYKTSSSYALDRIQILPWSE</sequence>